<reference evidence="2" key="1">
    <citation type="submission" date="2017-01" db="EMBL/GenBank/DDBJ databases">
        <authorList>
            <person name="Brunel B."/>
        </authorList>
    </citation>
    <scope>NUCLEOTIDE SEQUENCE [LARGE SCALE GENOMIC DNA]</scope>
</reference>
<evidence type="ECO:0000313" key="1">
    <source>
        <dbReference type="EMBL" id="SIT59641.1"/>
    </source>
</evidence>
<dbReference type="Proteomes" id="UP000188388">
    <property type="component" value="Unassembled WGS sequence"/>
</dbReference>
<proteinExistence type="predicted"/>
<dbReference type="InterPro" id="IPR009351">
    <property type="entry name" value="AlkZ-like"/>
</dbReference>
<sequence>MVERQQNAVCMKEKISLAMARRIALAAQGFADPRPGSTPDRRHLARVLARTGLLQIDSVSAVVRAHYMPLYSRLGPYPLALLDNAAVTRQRKVFEYWAHEASFLPVETYPLMRWRMERAERGEEMYNGLAKWGRERAAYIEDIYREVVERGPIAASALEGQKGSGGWWGWSDAKHAFEWLFWAGRITTASRRGFERLYDLPQRVLPPAILALPVPAPEDAHRELLRISARAHGVATAGDLRDYFRLSPADIKGRIEELVDAGDLLPVRVEGWDKTAYLHKDARFPRKIKARALLAPFDPVVFERARTERLFDFRYRIEIYTPAEKRQYGYYVLPFLLGDRIVARIDLKADRPAGVLRVHAAYAEPSAPPQTAAELFEELQLMQGWLGLERIEVTPAGDLGSALADFAAS</sequence>
<dbReference type="STRING" id="1631249.BQ8794_70571"/>
<dbReference type="Pfam" id="PF06224">
    <property type="entry name" value="AlkZ-like"/>
    <property type="match status" value="1"/>
</dbReference>
<gene>
    <name evidence="1" type="ORF">BQ8794_70571</name>
</gene>
<name>A0A1R3VMG6_9HYPH</name>
<keyword evidence="2" id="KW-1185">Reference proteome</keyword>
<dbReference type="EMBL" id="FTPD01000067">
    <property type="protein sequence ID" value="SIT59641.1"/>
    <property type="molecule type" value="Genomic_DNA"/>
</dbReference>
<dbReference type="PANTHER" id="PTHR30528">
    <property type="entry name" value="CYTOPLASMIC PROTEIN"/>
    <property type="match status" value="1"/>
</dbReference>
<evidence type="ECO:0000313" key="2">
    <source>
        <dbReference type="Proteomes" id="UP000188388"/>
    </source>
</evidence>
<protein>
    <recommendedName>
        <fullName evidence="3">Cytoplasmic protein</fullName>
    </recommendedName>
</protein>
<accession>A0A1R3VMG6</accession>
<dbReference type="PANTHER" id="PTHR30528:SF0">
    <property type="entry name" value="CYTOPLASMIC PROTEIN"/>
    <property type="match status" value="1"/>
</dbReference>
<organism evidence="1 2">
    <name type="scientific">Mesorhizobium prunaredense</name>
    <dbReference type="NCBI Taxonomy" id="1631249"/>
    <lineage>
        <taxon>Bacteria</taxon>
        <taxon>Pseudomonadati</taxon>
        <taxon>Pseudomonadota</taxon>
        <taxon>Alphaproteobacteria</taxon>
        <taxon>Hyphomicrobiales</taxon>
        <taxon>Phyllobacteriaceae</taxon>
        <taxon>Mesorhizobium</taxon>
    </lineage>
</organism>
<dbReference type="AlphaFoldDB" id="A0A1R3VMG6"/>
<evidence type="ECO:0008006" key="3">
    <source>
        <dbReference type="Google" id="ProtNLM"/>
    </source>
</evidence>